<dbReference type="Proteomes" id="UP000319712">
    <property type="component" value="Unassembled WGS sequence"/>
</dbReference>
<name>A0A521C184_9EURY</name>
<evidence type="ECO:0000256" key="1">
    <source>
        <dbReference type="SAM" id="MobiDB-lite"/>
    </source>
</evidence>
<reference evidence="3 4" key="1">
    <citation type="submission" date="2017-05" db="EMBL/GenBank/DDBJ databases">
        <authorList>
            <person name="Varghese N."/>
            <person name="Submissions S."/>
        </authorList>
    </citation>
    <scope>NUCLEOTIDE SEQUENCE [LARGE SCALE GENOMIC DNA]</scope>
    <source>
        <strain evidence="3 4">DSM 19504</strain>
    </source>
</reference>
<dbReference type="AlphaFoldDB" id="A0A521C184"/>
<sequence>MSRLPSPGALVPARAVFLAAAIVLAAVLGGAVAAVEGGTEAGAGTDSGVDGSGSIDAVNATGDAVVDVSDYDPDRPTEPGVARVVSDGDATAGNASSDDGAAGGDAETYDDLADAVDAAEAGDVVEVSGVLEPADPVVVDARNVTIRGGGAEAAMIDGGGDDTVVSVRAPNVTVEGLRIHDSGEDLESEDAGVFLAENADGAVLADLYLSDVAFGVWVNGADAVTVRDSRIEGTEDPSFVDRGNGINLWETTGSEIRNNEITGVRDGIYFSWASNVETTGNTLWDLRYGVHYMYSDDNRLADNVAVGNDVGYALMVSEGVEAVNNTAVANRGKSGHGILLKEIEDSVVSDNDLVANDRGLFLYNAQHNEVRGNLVYANGVGVHHSADTQGTAVVGNDFVDNGEQVLTTTRELLAWNGTTRGNHWSDARVADSDGDGVGEARHRPAGAAERLVQEHPTAAVFATGPAFDAIRLVESRFPVVETAGVVDHRPLATPSHDLESYRPYAAAVDPAVEYDDDPGDEHH</sequence>
<dbReference type="OrthoDB" id="29186at2157"/>
<dbReference type="Gene3D" id="2.160.20.10">
    <property type="entry name" value="Single-stranded right-handed beta-helix, Pectin lyase-like"/>
    <property type="match status" value="2"/>
</dbReference>
<dbReference type="SUPFAM" id="SSF51126">
    <property type="entry name" value="Pectin lyase-like"/>
    <property type="match status" value="1"/>
</dbReference>
<dbReference type="InterPro" id="IPR007742">
    <property type="entry name" value="NosD_dom"/>
</dbReference>
<dbReference type="InterPro" id="IPR006626">
    <property type="entry name" value="PbH1"/>
</dbReference>
<keyword evidence="4" id="KW-1185">Reference proteome</keyword>
<gene>
    <name evidence="3" type="ORF">SAMN06264867_103233</name>
</gene>
<dbReference type="InterPro" id="IPR026464">
    <property type="entry name" value="NosD_copper_fam"/>
</dbReference>
<dbReference type="InterPro" id="IPR006633">
    <property type="entry name" value="Carb-bd_sugar_hydrolysis-dom"/>
</dbReference>
<dbReference type="InterPro" id="IPR011050">
    <property type="entry name" value="Pectin_lyase_fold/virulence"/>
</dbReference>
<dbReference type="EMBL" id="FXTD01000003">
    <property type="protein sequence ID" value="SMO53246.1"/>
    <property type="molecule type" value="Genomic_DNA"/>
</dbReference>
<organism evidence="3 4">
    <name type="scientific">Halorubrum cibi</name>
    <dbReference type="NCBI Taxonomy" id="413815"/>
    <lineage>
        <taxon>Archaea</taxon>
        <taxon>Methanobacteriati</taxon>
        <taxon>Methanobacteriota</taxon>
        <taxon>Stenosarchaea group</taxon>
        <taxon>Halobacteria</taxon>
        <taxon>Halobacteriales</taxon>
        <taxon>Haloferacaceae</taxon>
        <taxon>Halorubrum</taxon>
    </lineage>
</organism>
<accession>A0A521C184</accession>
<feature type="domain" description="Carbohydrate-binding/sugar hydrolysis" evidence="2">
    <location>
        <begin position="119"/>
        <end position="271"/>
    </location>
</feature>
<evidence type="ECO:0000313" key="4">
    <source>
        <dbReference type="Proteomes" id="UP000319712"/>
    </source>
</evidence>
<dbReference type="NCBIfam" id="TIGR04247">
    <property type="entry name" value="NosD_copper_fam"/>
    <property type="match status" value="1"/>
</dbReference>
<feature type="domain" description="Carbohydrate-binding/sugar hydrolysis" evidence="2">
    <location>
        <begin position="277"/>
        <end position="440"/>
    </location>
</feature>
<evidence type="ECO:0000259" key="2">
    <source>
        <dbReference type="SMART" id="SM00722"/>
    </source>
</evidence>
<dbReference type="SMART" id="SM00722">
    <property type="entry name" value="CASH"/>
    <property type="match status" value="2"/>
</dbReference>
<feature type="region of interest" description="Disordered" evidence="1">
    <location>
        <begin position="72"/>
        <end position="107"/>
    </location>
</feature>
<feature type="compositionally biased region" description="Low complexity" evidence="1">
    <location>
        <begin position="87"/>
        <end position="106"/>
    </location>
</feature>
<protein>
    <submittedName>
        <fullName evidence="3">Nitrous oxidase accessory protein</fullName>
    </submittedName>
</protein>
<dbReference type="SMART" id="SM00710">
    <property type="entry name" value="PbH1"/>
    <property type="match status" value="9"/>
</dbReference>
<dbReference type="InterPro" id="IPR012334">
    <property type="entry name" value="Pectin_lyas_fold"/>
</dbReference>
<dbReference type="RefSeq" id="WP_142985992.1">
    <property type="nucleotide sequence ID" value="NZ_FXTD01000003.1"/>
</dbReference>
<dbReference type="Pfam" id="PF05048">
    <property type="entry name" value="NosD"/>
    <property type="match status" value="1"/>
</dbReference>
<proteinExistence type="predicted"/>
<evidence type="ECO:0000313" key="3">
    <source>
        <dbReference type="EMBL" id="SMO53246.1"/>
    </source>
</evidence>